<dbReference type="Pfam" id="PF00034">
    <property type="entry name" value="Cytochrom_C"/>
    <property type="match status" value="1"/>
</dbReference>
<feature type="chain" id="PRO_5016275303" description="Cytochrome c domain-containing protein" evidence="5">
    <location>
        <begin position="24"/>
        <end position="111"/>
    </location>
</feature>
<evidence type="ECO:0000256" key="3">
    <source>
        <dbReference type="ARBA" id="ARBA00023004"/>
    </source>
</evidence>
<reference evidence="7 8" key="1">
    <citation type="submission" date="2017-07" db="EMBL/GenBank/DDBJ databases">
        <title>Draft Genome Sequences of Select Purple Nonsulfur Bacteria.</title>
        <authorList>
            <person name="Lasarre B."/>
            <person name="Mckinlay J.B."/>
        </authorList>
    </citation>
    <scope>NUCLEOTIDE SEQUENCE [LARGE SCALE GENOMIC DNA]</scope>
    <source>
        <strain evidence="7 8">DSM 11290</strain>
    </source>
</reference>
<dbReference type="EMBL" id="NPEV01000011">
    <property type="protein sequence ID" value="RAI28191.1"/>
    <property type="molecule type" value="Genomic_DNA"/>
</dbReference>
<dbReference type="InterPro" id="IPR036909">
    <property type="entry name" value="Cyt_c-like_dom_sf"/>
</dbReference>
<evidence type="ECO:0000313" key="7">
    <source>
        <dbReference type="EMBL" id="RAI28191.1"/>
    </source>
</evidence>
<organism evidence="7 8">
    <name type="scientific">Rhodobium orientis</name>
    <dbReference type="NCBI Taxonomy" id="34017"/>
    <lineage>
        <taxon>Bacteria</taxon>
        <taxon>Pseudomonadati</taxon>
        <taxon>Pseudomonadota</taxon>
        <taxon>Alphaproteobacteria</taxon>
        <taxon>Hyphomicrobiales</taxon>
        <taxon>Rhodobiaceae</taxon>
        <taxon>Rhodobium</taxon>
    </lineage>
</organism>
<keyword evidence="2 4" id="KW-0479">Metal-binding</keyword>
<feature type="signal peptide" evidence="5">
    <location>
        <begin position="1"/>
        <end position="23"/>
    </location>
</feature>
<accession>A0A327JQ55</accession>
<evidence type="ECO:0000256" key="5">
    <source>
        <dbReference type="SAM" id="SignalP"/>
    </source>
</evidence>
<evidence type="ECO:0000256" key="1">
    <source>
        <dbReference type="ARBA" id="ARBA00022617"/>
    </source>
</evidence>
<keyword evidence="3 4" id="KW-0408">Iron</keyword>
<proteinExistence type="predicted"/>
<evidence type="ECO:0000256" key="2">
    <source>
        <dbReference type="ARBA" id="ARBA00022723"/>
    </source>
</evidence>
<dbReference type="SUPFAM" id="SSF46626">
    <property type="entry name" value="Cytochrome c"/>
    <property type="match status" value="1"/>
</dbReference>
<feature type="domain" description="Cytochrome c" evidence="6">
    <location>
        <begin position="27"/>
        <end position="108"/>
    </location>
</feature>
<evidence type="ECO:0000259" key="6">
    <source>
        <dbReference type="PROSITE" id="PS51007"/>
    </source>
</evidence>
<comment type="caution">
    <text evidence="7">The sequence shown here is derived from an EMBL/GenBank/DDBJ whole genome shotgun (WGS) entry which is preliminary data.</text>
</comment>
<sequence length="111" mass="11799">MAHKKVWAAALAALLGGMPAACDEPPSPEERGLAIAREHCASCHAIAADDENALPEAPAFRDLGARYDVGLLEEALAEGIITGHPDMPEVELDPEDIDAFIAYLRSIQAPR</sequence>
<protein>
    <recommendedName>
        <fullName evidence="6">Cytochrome c domain-containing protein</fullName>
    </recommendedName>
</protein>
<keyword evidence="1 4" id="KW-0349">Heme</keyword>
<keyword evidence="5" id="KW-0732">Signal</keyword>
<dbReference type="AlphaFoldDB" id="A0A327JQ55"/>
<gene>
    <name evidence="7" type="ORF">CH339_07545</name>
</gene>
<evidence type="ECO:0000256" key="4">
    <source>
        <dbReference type="PROSITE-ProRule" id="PRU00433"/>
    </source>
</evidence>
<dbReference type="Proteomes" id="UP000249299">
    <property type="component" value="Unassembled WGS sequence"/>
</dbReference>
<name>A0A327JQ55_9HYPH</name>
<dbReference type="GO" id="GO:0020037">
    <property type="term" value="F:heme binding"/>
    <property type="evidence" value="ECO:0007669"/>
    <property type="project" value="InterPro"/>
</dbReference>
<evidence type="ECO:0000313" key="8">
    <source>
        <dbReference type="Proteomes" id="UP000249299"/>
    </source>
</evidence>
<dbReference type="GO" id="GO:0046872">
    <property type="term" value="F:metal ion binding"/>
    <property type="evidence" value="ECO:0007669"/>
    <property type="project" value="UniProtKB-KW"/>
</dbReference>
<dbReference type="OrthoDB" id="7363829at2"/>
<dbReference type="PROSITE" id="PS51007">
    <property type="entry name" value="CYTC"/>
    <property type="match status" value="1"/>
</dbReference>
<keyword evidence="8" id="KW-1185">Reference proteome</keyword>
<dbReference type="InterPro" id="IPR009056">
    <property type="entry name" value="Cyt_c-like_dom"/>
</dbReference>
<dbReference type="RefSeq" id="WP_111433731.1">
    <property type="nucleotide sequence ID" value="NZ_JACIGG010000002.1"/>
</dbReference>
<dbReference type="GO" id="GO:0009055">
    <property type="term" value="F:electron transfer activity"/>
    <property type="evidence" value="ECO:0007669"/>
    <property type="project" value="InterPro"/>
</dbReference>
<dbReference type="Gene3D" id="1.10.760.10">
    <property type="entry name" value="Cytochrome c-like domain"/>
    <property type="match status" value="1"/>
</dbReference>